<feature type="domain" description="DNA-binding transcriptional repressor CapW winged helix-turn-helix" evidence="3">
    <location>
        <begin position="12"/>
        <end position="91"/>
    </location>
</feature>
<evidence type="ECO:0000259" key="1">
    <source>
        <dbReference type="Pfam" id="PF13280"/>
    </source>
</evidence>
<reference evidence="4" key="2">
    <citation type="submission" date="2020-09" db="EMBL/GenBank/DDBJ databases">
        <authorList>
            <person name="Sun Q."/>
            <person name="Zhou Y."/>
        </authorList>
    </citation>
    <scope>NUCLEOTIDE SEQUENCE</scope>
    <source>
        <strain evidence="4">CGMCC 1.7086</strain>
    </source>
</reference>
<dbReference type="EMBL" id="BMLS01000002">
    <property type="protein sequence ID" value="GGO67571.1"/>
    <property type="molecule type" value="Genomic_DNA"/>
</dbReference>
<dbReference type="PANTHER" id="PTHR34580:SF3">
    <property type="entry name" value="PROTEIN PAFB"/>
    <property type="match status" value="1"/>
</dbReference>
<dbReference type="PROSITE" id="PS52050">
    <property type="entry name" value="WYL"/>
    <property type="match status" value="1"/>
</dbReference>
<reference evidence="4" key="1">
    <citation type="journal article" date="2014" name="Int. J. Syst. Evol. Microbiol.">
        <title>Complete genome sequence of Corynebacterium casei LMG S-19264T (=DSM 44701T), isolated from a smear-ripened cheese.</title>
        <authorList>
            <consortium name="US DOE Joint Genome Institute (JGI-PGF)"/>
            <person name="Walter F."/>
            <person name="Albersmeier A."/>
            <person name="Kalinowski J."/>
            <person name="Ruckert C."/>
        </authorList>
    </citation>
    <scope>NUCLEOTIDE SEQUENCE</scope>
    <source>
        <strain evidence="4">CGMCC 1.7086</strain>
    </source>
</reference>
<evidence type="ECO:0000313" key="4">
    <source>
        <dbReference type="EMBL" id="GGO67571.1"/>
    </source>
</evidence>
<evidence type="ECO:0000313" key="5">
    <source>
        <dbReference type="Proteomes" id="UP000606935"/>
    </source>
</evidence>
<evidence type="ECO:0000259" key="3">
    <source>
        <dbReference type="Pfam" id="PF26109"/>
    </source>
</evidence>
<dbReference type="RefSeq" id="WP_188692422.1">
    <property type="nucleotide sequence ID" value="NZ_BMLS01000002.1"/>
</dbReference>
<accession>A0A917YV61</accession>
<dbReference type="AlphaFoldDB" id="A0A917YV61"/>
<dbReference type="InterPro" id="IPR026881">
    <property type="entry name" value="WYL_dom"/>
</dbReference>
<dbReference type="Pfam" id="PF26109">
    <property type="entry name" value="WHD_BrxR"/>
    <property type="match status" value="1"/>
</dbReference>
<dbReference type="PANTHER" id="PTHR34580">
    <property type="match status" value="1"/>
</dbReference>
<sequence length="292" mass="33552">MYPTLVPSTYLESHLWFIELLAWWQGRVNATDLSRHFAISRTQANKYMQRYRALFPDNLDYCQTTKGFVPQPDFSLRCISGDVSEYLDWLDKQGSTVCNSSAHSSHQFNHQPITHTSLTLPKRQVSPLIMRALVSAIRTRQRLEIGYVSLSTPDDQGRVIQPHTFVKTGLRWHLRAYCEKSSVFKDFVLSRFRGEPELSGPARQDPAEDLGWHTHITLTLQPDPRLSAAQRQIIEHDYQMQNGELKLPVRAALAQYLLQELQVSTKFLAGSGEAQQLVLVNRDEVKPWLFDS</sequence>
<comment type="caution">
    <text evidence="4">The sequence shown here is derived from an EMBL/GenBank/DDBJ whole genome shotgun (WGS) entry which is preliminary data.</text>
</comment>
<dbReference type="Proteomes" id="UP000606935">
    <property type="component" value="Unassembled WGS sequence"/>
</dbReference>
<name>A0A917YV61_9ALTE</name>
<organism evidence="4 5">
    <name type="scientific">Bowmanella pacifica</name>
    <dbReference type="NCBI Taxonomy" id="502051"/>
    <lineage>
        <taxon>Bacteria</taxon>
        <taxon>Pseudomonadati</taxon>
        <taxon>Pseudomonadota</taxon>
        <taxon>Gammaproteobacteria</taxon>
        <taxon>Alteromonadales</taxon>
        <taxon>Alteromonadaceae</taxon>
        <taxon>Bowmanella</taxon>
    </lineage>
</organism>
<dbReference type="InterPro" id="IPR051534">
    <property type="entry name" value="CBASS_pafABC_assoc_protein"/>
</dbReference>
<dbReference type="InterPro" id="IPR016634">
    <property type="entry name" value="CapW-like"/>
</dbReference>
<dbReference type="Pfam" id="PF13280">
    <property type="entry name" value="WYL"/>
    <property type="match status" value="1"/>
</dbReference>
<dbReference type="Pfam" id="PF26107">
    <property type="entry name" value="BrxR_CTD"/>
    <property type="match status" value="1"/>
</dbReference>
<dbReference type="InterPro" id="IPR059019">
    <property type="entry name" value="WHD_CapW"/>
</dbReference>
<feature type="domain" description="WYL" evidence="1">
    <location>
        <begin position="130"/>
        <end position="193"/>
    </location>
</feature>
<protein>
    <submittedName>
        <fullName evidence="4">WYL domain-containing protein</fullName>
    </submittedName>
</protein>
<dbReference type="PIRSF" id="PIRSF015558">
    <property type="entry name" value="Txn_reg_DeoR_prd"/>
    <property type="match status" value="1"/>
</dbReference>
<dbReference type="InterPro" id="IPR059020">
    <property type="entry name" value="CapW_CTD"/>
</dbReference>
<evidence type="ECO:0000259" key="2">
    <source>
        <dbReference type="Pfam" id="PF26107"/>
    </source>
</evidence>
<proteinExistence type="predicted"/>
<keyword evidence="5" id="KW-1185">Reference proteome</keyword>
<gene>
    <name evidence="4" type="ORF">GCM10010982_14350</name>
</gene>
<feature type="domain" description="DNA-binding transcriptional repressor CapW C-terminal dimerisation" evidence="2">
    <location>
        <begin position="216"/>
        <end position="285"/>
    </location>
</feature>